<dbReference type="EMBL" id="BDLU01000070">
    <property type="protein sequence ID" value="GCE85119.1"/>
    <property type="molecule type" value="Genomic_DNA"/>
</dbReference>
<sequence>MMGMPVAWQAGYDWAYDKGEFSGMDCGDAIEAHGWDFTSKEHDQFCDGAKAAQNEQLEAFGE</sequence>
<evidence type="ECO:0000313" key="2">
    <source>
        <dbReference type="Proteomes" id="UP000315095"/>
    </source>
</evidence>
<dbReference type="Proteomes" id="UP000315095">
    <property type="component" value="Unassembled WGS sequence"/>
</dbReference>
<name>A0A4P5NU11_9PROT</name>
<proteinExistence type="predicted"/>
<keyword evidence="2" id="KW-1185">Reference proteome</keyword>
<protein>
    <submittedName>
        <fullName evidence="1">Uncharacterized protein</fullName>
    </submittedName>
</protein>
<dbReference type="AlphaFoldDB" id="A0A4P5NU11"/>
<gene>
    <name evidence="1" type="ORF">MSKU9_3260</name>
</gene>
<accession>A0A4P5NU11</accession>
<dbReference type="RefSeq" id="WP_141262463.1">
    <property type="nucleotide sequence ID" value="NZ_BDLU01000070.1"/>
</dbReference>
<comment type="caution">
    <text evidence="1">The sequence shown here is derived from an EMBL/GenBank/DDBJ whole genome shotgun (WGS) entry which is preliminary data.</text>
</comment>
<organism evidence="1 2">
    <name type="scientific">Komagataeibacter diospyri</name>
    <dbReference type="NCBI Taxonomy" id="1932662"/>
    <lineage>
        <taxon>Bacteria</taxon>
        <taxon>Pseudomonadati</taxon>
        <taxon>Pseudomonadota</taxon>
        <taxon>Alphaproteobacteria</taxon>
        <taxon>Acetobacterales</taxon>
        <taxon>Acetobacteraceae</taxon>
        <taxon>Komagataeibacter</taxon>
    </lineage>
</organism>
<reference evidence="2" key="1">
    <citation type="submission" date="2017-01" db="EMBL/GenBank/DDBJ databases">
        <title>Komagataeibacter sp. MSKU9 whole genome sequencing project.</title>
        <authorList>
            <person name="Matsutani M."/>
            <person name="Naloka K."/>
            <person name="Theeragool G."/>
            <person name="Yakushi T."/>
            <person name="Matsushita K."/>
        </authorList>
    </citation>
    <scope>NUCLEOTIDE SEQUENCE [LARGE SCALE GENOMIC DNA]</scope>
    <source>
        <strain evidence="2">MSKU9</strain>
    </source>
</reference>
<dbReference type="OrthoDB" id="9957459at2"/>
<evidence type="ECO:0000313" key="1">
    <source>
        <dbReference type="EMBL" id="GCE85119.1"/>
    </source>
</evidence>